<accession>A0A210QK14</accession>
<feature type="region of interest" description="Disordered" evidence="1">
    <location>
        <begin position="61"/>
        <end position="86"/>
    </location>
</feature>
<gene>
    <name evidence="2" type="ORF">KP79_PYT20659</name>
</gene>
<feature type="compositionally biased region" description="Basic and acidic residues" evidence="1">
    <location>
        <begin position="61"/>
        <end position="73"/>
    </location>
</feature>
<dbReference type="Proteomes" id="UP000242188">
    <property type="component" value="Unassembled WGS sequence"/>
</dbReference>
<comment type="caution">
    <text evidence="2">The sequence shown here is derived from an EMBL/GenBank/DDBJ whole genome shotgun (WGS) entry which is preliminary data.</text>
</comment>
<dbReference type="EMBL" id="NEDP02003256">
    <property type="protein sequence ID" value="OWF49083.1"/>
    <property type="molecule type" value="Genomic_DNA"/>
</dbReference>
<name>A0A210QK14_MIZYE</name>
<dbReference type="AlphaFoldDB" id="A0A210QK14"/>
<evidence type="ECO:0000313" key="3">
    <source>
        <dbReference type="Proteomes" id="UP000242188"/>
    </source>
</evidence>
<proteinExistence type="predicted"/>
<keyword evidence="3" id="KW-1185">Reference proteome</keyword>
<protein>
    <submittedName>
        <fullName evidence="2">Uncharacterized protein</fullName>
    </submittedName>
</protein>
<evidence type="ECO:0000256" key="1">
    <source>
        <dbReference type="SAM" id="MobiDB-lite"/>
    </source>
</evidence>
<evidence type="ECO:0000313" key="2">
    <source>
        <dbReference type="EMBL" id="OWF49083.1"/>
    </source>
</evidence>
<reference evidence="2 3" key="1">
    <citation type="journal article" date="2017" name="Nat. Ecol. Evol.">
        <title>Scallop genome provides insights into evolution of bilaterian karyotype and development.</title>
        <authorList>
            <person name="Wang S."/>
            <person name="Zhang J."/>
            <person name="Jiao W."/>
            <person name="Li J."/>
            <person name="Xun X."/>
            <person name="Sun Y."/>
            <person name="Guo X."/>
            <person name="Huan P."/>
            <person name="Dong B."/>
            <person name="Zhang L."/>
            <person name="Hu X."/>
            <person name="Sun X."/>
            <person name="Wang J."/>
            <person name="Zhao C."/>
            <person name="Wang Y."/>
            <person name="Wang D."/>
            <person name="Huang X."/>
            <person name="Wang R."/>
            <person name="Lv J."/>
            <person name="Li Y."/>
            <person name="Zhang Z."/>
            <person name="Liu B."/>
            <person name="Lu W."/>
            <person name="Hui Y."/>
            <person name="Liang J."/>
            <person name="Zhou Z."/>
            <person name="Hou R."/>
            <person name="Li X."/>
            <person name="Liu Y."/>
            <person name="Li H."/>
            <person name="Ning X."/>
            <person name="Lin Y."/>
            <person name="Zhao L."/>
            <person name="Xing Q."/>
            <person name="Dou J."/>
            <person name="Li Y."/>
            <person name="Mao J."/>
            <person name="Guo H."/>
            <person name="Dou H."/>
            <person name="Li T."/>
            <person name="Mu C."/>
            <person name="Jiang W."/>
            <person name="Fu Q."/>
            <person name="Fu X."/>
            <person name="Miao Y."/>
            <person name="Liu J."/>
            <person name="Yu Q."/>
            <person name="Li R."/>
            <person name="Liao H."/>
            <person name="Li X."/>
            <person name="Kong Y."/>
            <person name="Jiang Z."/>
            <person name="Chourrout D."/>
            <person name="Li R."/>
            <person name="Bao Z."/>
        </authorList>
    </citation>
    <scope>NUCLEOTIDE SEQUENCE [LARGE SCALE GENOMIC DNA]</scope>
    <source>
        <strain evidence="2 3">PY_sf001</strain>
    </source>
</reference>
<sequence length="219" mass="24488">METPATSSSALSISYATFSARITSLLTENITIKYYAKGPSQRKQGVIFQGIFMHVTGSLNIEKEKKHPPESPKDGNTGLSNKEGKTEGTPKIKVYLDFLYEVKDVIDSLHKPLEILLSNITGKSVEIVRGGPDECQLKLTGLFAPERPADYTEDVKKKAAGRTILILCKEDFDWKLDNALFIRYTKNYSKYIHIEPQLSINEQTNKWIATDSGDLQVTA</sequence>
<organism evidence="2 3">
    <name type="scientific">Mizuhopecten yessoensis</name>
    <name type="common">Japanese scallop</name>
    <name type="synonym">Patinopecten yessoensis</name>
    <dbReference type="NCBI Taxonomy" id="6573"/>
    <lineage>
        <taxon>Eukaryota</taxon>
        <taxon>Metazoa</taxon>
        <taxon>Spiralia</taxon>
        <taxon>Lophotrochozoa</taxon>
        <taxon>Mollusca</taxon>
        <taxon>Bivalvia</taxon>
        <taxon>Autobranchia</taxon>
        <taxon>Pteriomorphia</taxon>
        <taxon>Pectinida</taxon>
        <taxon>Pectinoidea</taxon>
        <taxon>Pectinidae</taxon>
        <taxon>Mizuhopecten</taxon>
    </lineage>
</organism>